<dbReference type="PANTHER" id="PTHR33385:SF18">
    <property type="entry name" value="XRI1-LIKE PROTEIN"/>
    <property type="match status" value="1"/>
</dbReference>
<sequence>MAYNENLCSYQFTRDWDFQNFGVLNEDISFDSLSLDLSTGYLEDAVDDWINRCKRRRMSSDDSLEQVAELSKKNNDGLKKVAYPFEMVKPGGLKGEVTLNEINERIMMRPTRTIRHPVGDLACNPRVLARGFGPSGKAVVAVTRIHTQGRGTVTIIKTRG</sequence>
<gene>
    <name evidence="1" type="ORF">IFM89_003000</name>
</gene>
<dbReference type="AlphaFoldDB" id="A0A835ISP7"/>
<dbReference type="GO" id="GO:0007140">
    <property type="term" value="P:male meiotic nuclear division"/>
    <property type="evidence" value="ECO:0007669"/>
    <property type="project" value="InterPro"/>
</dbReference>
<dbReference type="OrthoDB" id="691244at2759"/>
<comment type="caution">
    <text evidence="1">The sequence shown here is derived from an EMBL/GenBank/DDBJ whole genome shotgun (WGS) entry which is preliminary data.</text>
</comment>
<name>A0A835ISP7_9MAGN</name>
<reference evidence="1 2" key="1">
    <citation type="submission" date="2020-10" db="EMBL/GenBank/DDBJ databases">
        <title>The Coptis chinensis genome and diversification of protoberbering-type alkaloids.</title>
        <authorList>
            <person name="Wang B."/>
            <person name="Shu S."/>
            <person name="Song C."/>
            <person name="Liu Y."/>
        </authorList>
    </citation>
    <scope>NUCLEOTIDE SEQUENCE [LARGE SCALE GENOMIC DNA]</scope>
    <source>
        <strain evidence="1">HL-2020</strain>
        <tissue evidence="1">Leaf</tissue>
    </source>
</reference>
<evidence type="ECO:0000313" key="2">
    <source>
        <dbReference type="Proteomes" id="UP000631114"/>
    </source>
</evidence>
<accession>A0A835ISP7</accession>
<dbReference type="InterPro" id="IPR039933">
    <property type="entry name" value="XRI1"/>
</dbReference>
<dbReference type="Proteomes" id="UP000631114">
    <property type="component" value="Unassembled WGS sequence"/>
</dbReference>
<organism evidence="1 2">
    <name type="scientific">Coptis chinensis</name>
    <dbReference type="NCBI Taxonomy" id="261450"/>
    <lineage>
        <taxon>Eukaryota</taxon>
        <taxon>Viridiplantae</taxon>
        <taxon>Streptophyta</taxon>
        <taxon>Embryophyta</taxon>
        <taxon>Tracheophyta</taxon>
        <taxon>Spermatophyta</taxon>
        <taxon>Magnoliopsida</taxon>
        <taxon>Ranunculales</taxon>
        <taxon>Ranunculaceae</taxon>
        <taxon>Coptidoideae</taxon>
        <taxon>Coptis</taxon>
    </lineage>
</organism>
<dbReference type="GO" id="GO:0007143">
    <property type="term" value="P:female meiotic nuclear division"/>
    <property type="evidence" value="ECO:0007669"/>
    <property type="project" value="InterPro"/>
</dbReference>
<dbReference type="EMBL" id="JADFTS010000001">
    <property type="protein sequence ID" value="KAF9623416.1"/>
    <property type="molecule type" value="Genomic_DNA"/>
</dbReference>
<keyword evidence="2" id="KW-1185">Reference proteome</keyword>
<protein>
    <submittedName>
        <fullName evidence="1">Uncharacterized protein</fullName>
    </submittedName>
</protein>
<dbReference type="PANTHER" id="PTHR33385">
    <property type="entry name" value="PROTEIN XRI1"/>
    <property type="match status" value="1"/>
</dbReference>
<evidence type="ECO:0000313" key="1">
    <source>
        <dbReference type="EMBL" id="KAF9623416.1"/>
    </source>
</evidence>
<proteinExistence type="predicted"/>